<dbReference type="EMBL" id="BCMM01000045">
    <property type="protein sequence ID" value="GAQ66803.1"/>
    <property type="molecule type" value="Genomic_DNA"/>
</dbReference>
<reference evidence="2" key="3">
    <citation type="submission" date="2016-02" db="EMBL/GenBank/DDBJ databases">
        <title>Draft genome of pathogenic Streptomyces sp. in Japan.</title>
        <authorList>
            <person name="Tomihama T."/>
            <person name="Ikenaga M."/>
            <person name="Sakai M."/>
            <person name="Okubo T."/>
            <person name="Ikeda S."/>
        </authorList>
    </citation>
    <scope>NUCLEOTIDE SEQUENCE [LARGE SCALE GENOMIC DNA]</scope>
    <source>
        <strain evidence="2">S58</strain>
    </source>
</reference>
<dbReference type="AlphaFoldDB" id="A0A124C585"/>
<accession>A0A124C585</accession>
<reference evidence="1 2" key="2">
    <citation type="journal article" date="2016" name="Genome Announc.">
        <title>Draft Genome Sequences of Streptomyces scabiei S58, Streptomyces turgidiscabies T45, and Streptomyces acidiscabies a10, the Pathogens of Potato Common Scab, Isolated in Japan.</title>
        <authorList>
            <person name="Tomihama T."/>
            <person name="Nishi Y."/>
            <person name="Sakai M."/>
            <person name="Ikenaga M."/>
            <person name="Okubo T."/>
            <person name="Ikeda S."/>
        </authorList>
    </citation>
    <scope>NUCLEOTIDE SEQUENCE [LARGE SCALE GENOMIC DNA]</scope>
    <source>
        <strain evidence="1 2">S58</strain>
    </source>
</reference>
<evidence type="ECO:0000313" key="2">
    <source>
        <dbReference type="Proteomes" id="UP000067448"/>
    </source>
</evidence>
<comment type="caution">
    <text evidence="1">The sequence shown here is derived from an EMBL/GenBank/DDBJ whole genome shotgun (WGS) entry which is preliminary data.</text>
</comment>
<evidence type="ECO:0000313" key="1">
    <source>
        <dbReference type="EMBL" id="GAQ66803.1"/>
    </source>
</evidence>
<protein>
    <submittedName>
        <fullName evidence="1">Uncharacterized protein</fullName>
    </submittedName>
</protein>
<name>A0A124C585_STRSC</name>
<organism evidence="1 2">
    <name type="scientific">Streptomyces scabiei</name>
    <dbReference type="NCBI Taxonomy" id="1930"/>
    <lineage>
        <taxon>Bacteria</taxon>
        <taxon>Bacillati</taxon>
        <taxon>Actinomycetota</taxon>
        <taxon>Actinomycetes</taxon>
        <taxon>Kitasatosporales</taxon>
        <taxon>Streptomycetaceae</taxon>
        <taxon>Streptomyces</taxon>
    </lineage>
</organism>
<reference evidence="2" key="1">
    <citation type="submission" date="2015-11" db="EMBL/GenBank/DDBJ databases">
        <authorList>
            <consortium name="Cross-ministerial Strategic Innovation Promotion Program (SIP) consortium"/>
            <person name="Tomihama T."/>
            <person name="Ikenaga M."/>
            <person name="Sakai M."/>
            <person name="Okubo T."/>
            <person name="Ikeda S."/>
        </authorList>
    </citation>
    <scope>NUCLEOTIDE SEQUENCE [LARGE SCALE GENOMIC DNA]</scope>
    <source>
        <strain evidence="2">S58</strain>
    </source>
</reference>
<dbReference type="Proteomes" id="UP000067448">
    <property type="component" value="Unassembled WGS sequence"/>
</dbReference>
<sequence length="190" mass="19761">MGTGRPDGAAAEAPLTGIAFHPSGEVLISGKRDGRPVRGSAERGFTVVGRFGLSVPDMARVDGRLFLAAAKSGTAKLTADGVRVLHDELLPRSVTEGDGRVYRPVAATRLLTARPHTAHRSPAGYRCANDCVHSKGYSTQDSPAKQRAACRRNRRRCPPGSACCAGPPPVSRCVPACAGPGRGLPCGPGR</sequence>
<proteinExistence type="predicted"/>
<gene>
    <name evidence="1" type="ORF">SsS58_07242</name>
</gene>